<evidence type="ECO:0000256" key="1">
    <source>
        <dbReference type="SAM" id="MobiDB-lite"/>
    </source>
</evidence>
<dbReference type="Gene3D" id="2.60.120.650">
    <property type="entry name" value="Cupin"/>
    <property type="match status" value="1"/>
</dbReference>
<dbReference type="OrthoDB" id="415358at2759"/>
<name>A0A2R5G5H8_9STRA</name>
<protein>
    <submittedName>
        <fullName evidence="4">JmjC domain-containing protein 1</fullName>
    </submittedName>
</protein>
<dbReference type="Proteomes" id="UP000241890">
    <property type="component" value="Unassembled WGS sequence"/>
</dbReference>
<dbReference type="InterPro" id="IPR003347">
    <property type="entry name" value="JmjC_dom"/>
</dbReference>
<feature type="region of interest" description="Disordered" evidence="1">
    <location>
        <begin position="1"/>
        <end position="31"/>
    </location>
</feature>
<dbReference type="AlphaFoldDB" id="A0A2R5G5H8"/>
<accession>A0A2R5G5H8</accession>
<evidence type="ECO:0000259" key="3">
    <source>
        <dbReference type="PROSITE" id="PS51184"/>
    </source>
</evidence>
<keyword evidence="2" id="KW-0812">Transmembrane</keyword>
<evidence type="ECO:0000256" key="2">
    <source>
        <dbReference type="SAM" id="Phobius"/>
    </source>
</evidence>
<dbReference type="PANTHER" id="PTHR12461">
    <property type="entry name" value="HYPOXIA-INDUCIBLE FACTOR 1 ALPHA INHIBITOR-RELATED"/>
    <property type="match status" value="1"/>
</dbReference>
<keyword evidence="2" id="KW-0472">Membrane</keyword>
<reference evidence="4 5" key="1">
    <citation type="submission" date="2017-12" db="EMBL/GenBank/DDBJ databases">
        <title>Sequencing, de novo assembly and annotation of complete genome of a new Thraustochytrid species, strain FCC1311.</title>
        <authorList>
            <person name="Sedici K."/>
            <person name="Godart F."/>
            <person name="Aiese Cigliano R."/>
            <person name="Sanseverino W."/>
            <person name="Barakat M."/>
            <person name="Ortet P."/>
            <person name="Marechal E."/>
            <person name="Cagnac O."/>
            <person name="Amato A."/>
        </authorList>
    </citation>
    <scope>NUCLEOTIDE SEQUENCE [LARGE SCALE GENOMIC DNA]</scope>
</reference>
<feature type="compositionally biased region" description="Acidic residues" evidence="1">
    <location>
        <begin position="144"/>
        <end position="158"/>
    </location>
</feature>
<evidence type="ECO:0000313" key="4">
    <source>
        <dbReference type="EMBL" id="GBG25795.1"/>
    </source>
</evidence>
<dbReference type="InParanoid" id="A0A2R5G5H8"/>
<dbReference type="InterPro" id="IPR041667">
    <property type="entry name" value="Cupin_8"/>
</dbReference>
<proteinExistence type="predicted"/>
<keyword evidence="2" id="KW-1133">Transmembrane helix</keyword>
<feature type="transmembrane region" description="Helical" evidence="2">
    <location>
        <begin position="56"/>
        <end position="76"/>
    </location>
</feature>
<dbReference type="SMART" id="SM00558">
    <property type="entry name" value="JmjC"/>
    <property type="match status" value="1"/>
</dbReference>
<comment type="caution">
    <text evidence="4">The sequence shown here is derived from an EMBL/GenBank/DDBJ whole genome shotgun (WGS) entry which is preliminary data.</text>
</comment>
<dbReference type="PROSITE" id="PS51184">
    <property type="entry name" value="JMJC"/>
    <property type="match status" value="1"/>
</dbReference>
<dbReference type="Pfam" id="PF13621">
    <property type="entry name" value="Cupin_8"/>
    <property type="match status" value="1"/>
</dbReference>
<gene>
    <name evidence="4" type="ORF">FCC1311_023001</name>
</gene>
<dbReference type="PANTHER" id="PTHR12461:SF105">
    <property type="entry name" value="HYPOXIA-INDUCIBLE FACTOR 1-ALPHA INHIBITOR"/>
    <property type="match status" value="1"/>
</dbReference>
<feature type="domain" description="JmjC" evidence="3">
    <location>
        <begin position="318"/>
        <end position="481"/>
    </location>
</feature>
<organism evidence="4 5">
    <name type="scientific">Hondaea fermentalgiana</name>
    <dbReference type="NCBI Taxonomy" id="2315210"/>
    <lineage>
        <taxon>Eukaryota</taxon>
        <taxon>Sar</taxon>
        <taxon>Stramenopiles</taxon>
        <taxon>Bigyra</taxon>
        <taxon>Labyrinthulomycetes</taxon>
        <taxon>Thraustochytrida</taxon>
        <taxon>Thraustochytriidae</taxon>
        <taxon>Hondaea</taxon>
    </lineage>
</organism>
<keyword evidence="5" id="KW-1185">Reference proteome</keyword>
<evidence type="ECO:0000313" key="5">
    <source>
        <dbReference type="Proteomes" id="UP000241890"/>
    </source>
</evidence>
<feature type="region of interest" description="Disordered" evidence="1">
    <location>
        <begin position="122"/>
        <end position="162"/>
    </location>
</feature>
<dbReference type="SUPFAM" id="SSF51197">
    <property type="entry name" value="Clavaminate synthase-like"/>
    <property type="match status" value="1"/>
</dbReference>
<sequence>MMKARKHSSSSGSLPYSRAPSPTEDGQTGLLSGRARNAPVMERVMHQVDAVKQSRWFMYVVVLMLVSASFMFGYAAHGKQDVVVAGSGNSRAAPTMTGSGGTTLPAVGNDGFEITSENGNEHFSRRVENGDPSPGDVNPNLAEETAEEEAEREEDERADESAAAEVADLYLEPFHDLTSMKDSDIFENYAEYAASADVVVPDLAPKQNEWWGVQEYARLYRANPIKRFVPVLKRSIQLNEQNFRARFRKFGQPVLFRMDNMRKSGYTGRAFTFEELNEMFPFDGHDVTTETFAQYRPNARFDGEVDLGPGLAALRANATLVKKKGLRNLPRNMKIKPHALQKLGIRPPPLFPRRWMQRGSLWMGNGVSGTASHSDCCDNIVAMIAGTKRFTIAPPSDFQLLKPRCVGRNKGLCYGDPADPNAPGVSSSHYNKMIVDIKPGELLYLPAGWFHHVQNMGSSVMVNYWVHGKDTAAAFMPQPPF</sequence>
<dbReference type="EMBL" id="BEYU01000015">
    <property type="protein sequence ID" value="GBG25795.1"/>
    <property type="molecule type" value="Genomic_DNA"/>
</dbReference>